<keyword evidence="2" id="KW-1185">Reference proteome</keyword>
<dbReference type="KEGG" id="ccur:IAR63_08120"/>
<dbReference type="EMBL" id="CP060822">
    <property type="protein sequence ID" value="QNP31336.1"/>
    <property type="molecule type" value="Genomic_DNA"/>
</dbReference>
<organism evidence="1 2">
    <name type="scientific">Cylindrospermopsis curvispora GIHE-G1</name>
    <dbReference type="NCBI Taxonomy" id="2666332"/>
    <lineage>
        <taxon>Bacteria</taxon>
        <taxon>Bacillati</taxon>
        <taxon>Cyanobacteriota</taxon>
        <taxon>Cyanophyceae</taxon>
        <taxon>Nostocales</taxon>
        <taxon>Aphanizomenonaceae</taxon>
        <taxon>Cylindrospermopsis</taxon>
    </lineage>
</organism>
<sequence>MTTSTKGLTQLDKYLDRLGLDTGWLVIFDRRPGLPLPPMGERISTDRNYYYFRLV</sequence>
<dbReference type="RefSeq" id="WP_187707517.1">
    <property type="nucleotide sequence ID" value="NZ_CP060822.1"/>
</dbReference>
<dbReference type="Proteomes" id="UP000516013">
    <property type="component" value="Chromosome"/>
</dbReference>
<evidence type="ECO:0000313" key="2">
    <source>
        <dbReference type="Proteomes" id="UP000516013"/>
    </source>
</evidence>
<dbReference type="AlphaFoldDB" id="A0A7H0F5M0"/>
<proteinExistence type="predicted"/>
<name>A0A7H0F5M0_9CYAN</name>
<gene>
    <name evidence="1" type="ORF">IAR63_08120</name>
</gene>
<accession>A0A7H0F5M0</accession>
<evidence type="ECO:0000313" key="1">
    <source>
        <dbReference type="EMBL" id="QNP31336.1"/>
    </source>
</evidence>
<reference evidence="1 2" key="1">
    <citation type="submission" date="2020-08" db="EMBL/GenBank/DDBJ databases">
        <title>Complete genome sequence of Raphidiopsis curvispora isolated from drinking water reservoir in South Korea.</title>
        <authorList>
            <person name="Jeong J."/>
        </authorList>
    </citation>
    <scope>NUCLEOTIDE SEQUENCE [LARGE SCALE GENOMIC DNA]</scope>
    <source>
        <strain evidence="1 2">GIHE-G1</strain>
    </source>
</reference>
<protein>
    <submittedName>
        <fullName evidence="1">Uncharacterized protein</fullName>
    </submittedName>
</protein>